<dbReference type="PATRIC" id="fig|445710.3.peg.3618"/>
<protein>
    <submittedName>
        <fullName evidence="1">Uncharacterized protein</fullName>
    </submittedName>
</protein>
<sequence>MHPAGVDSSRQGHHGFPDVLAIAAGVKATRGRIDAHAALYGYLSVDAVAGTVLPSAVRGNCRRWLTFARGQGACFCITPCRSALEDMEEPALLSMASGNSLQRILGKVRILLQPEAADP</sequence>
<name>A0A160N4T3_9GAMM</name>
<proteinExistence type="predicted"/>
<evidence type="ECO:0000313" key="2">
    <source>
        <dbReference type="Proteomes" id="UP000077255"/>
    </source>
</evidence>
<reference evidence="1 2" key="1">
    <citation type="submission" date="2016-02" db="EMBL/GenBank/DDBJ databases">
        <title>Complete genome sequencing and analysis of ATSB10, Dyella thiooxydans isolated from rhizosphere soil of sunflower (Helianthus annuus L.).</title>
        <authorList>
            <person name="Lee Y."/>
            <person name="Hwangbo K."/>
            <person name="Chung H."/>
            <person name="Yoo J."/>
            <person name="Kim K.Y."/>
            <person name="Sa T.M."/>
            <person name="Um Y."/>
            <person name="Madhaiyan M."/>
        </authorList>
    </citation>
    <scope>NUCLEOTIDE SEQUENCE [LARGE SCALE GENOMIC DNA]</scope>
    <source>
        <strain evidence="1 2">ATSB10</strain>
    </source>
</reference>
<dbReference type="Proteomes" id="UP000077255">
    <property type="component" value="Chromosome"/>
</dbReference>
<accession>A0A160N4T3</accession>
<keyword evidence="2" id="KW-1185">Reference proteome</keyword>
<dbReference type="STRING" id="445710.ATSB10_36190"/>
<organism evidence="1 2">
    <name type="scientific">Dyella thiooxydans</name>
    <dbReference type="NCBI Taxonomy" id="445710"/>
    <lineage>
        <taxon>Bacteria</taxon>
        <taxon>Pseudomonadati</taxon>
        <taxon>Pseudomonadota</taxon>
        <taxon>Gammaproteobacteria</taxon>
        <taxon>Lysobacterales</taxon>
        <taxon>Rhodanobacteraceae</taxon>
        <taxon>Dyella</taxon>
    </lineage>
</organism>
<evidence type="ECO:0000313" key="1">
    <source>
        <dbReference type="EMBL" id="AND71073.1"/>
    </source>
</evidence>
<dbReference type="KEGG" id="dtx:ATSB10_36190"/>
<dbReference type="AlphaFoldDB" id="A0A160N4T3"/>
<gene>
    <name evidence="1" type="ORF">ATSB10_36190</name>
</gene>
<dbReference type="EMBL" id="CP014841">
    <property type="protein sequence ID" value="AND71073.1"/>
    <property type="molecule type" value="Genomic_DNA"/>
</dbReference>